<dbReference type="Gene3D" id="3.40.50.1820">
    <property type="entry name" value="alpha/beta hydrolase"/>
    <property type="match status" value="1"/>
</dbReference>
<dbReference type="AlphaFoldDB" id="A0A3A3A6C0"/>
<dbReference type="OrthoDB" id="5986190at2759"/>
<comment type="caution">
    <text evidence="3">The sequence shown here is derived from an EMBL/GenBank/DDBJ whole genome shotgun (WGS) entry which is preliminary data.</text>
</comment>
<accession>A0A3A3A6C0</accession>
<dbReference type="PRINTS" id="PR00381">
    <property type="entry name" value="KINESINLIGHT"/>
</dbReference>
<dbReference type="Pfam" id="PF13424">
    <property type="entry name" value="TPR_12"/>
    <property type="match status" value="2"/>
</dbReference>
<dbReference type="InterPro" id="IPR053137">
    <property type="entry name" value="NLR-like"/>
</dbReference>
<dbReference type="InterPro" id="IPR007751">
    <property type="entry name" value="DUF676_lipase-like"/>
</dbReference>
<dbReference type="SUPFAM" id="SSF53474">
    <property type="entry name" value="alpha/beta-Hydrolases"/>
    <property type="match status" value="1"/>
</dbReference>
<dbReference type="Pfam" id="PF13374">
    <property type="entry name" value="TPR_10"/>
    <property type="match status" value="1"/>
</dbReference>
<dbReference type="PANTHER" id="PTHR46082">
    <property type="entry name" value="ATP/GTP-BINDING PROTEIN-RELATED"/>
    <property type="match status" value="1"/>
</dbReference>
<name>A0A3A3A6C0_9EURO</name>
<dbReference type="Gene3D" id="3.40.50.300">
    <property type="entry name" value="P-loop containing nucleotide triphosphate hydrolases"/>
    <property type="match status" value="1"/>
</dbReference>
<dbReference type="InterPro" id="IPR011990">
    <property type="entry name" value="TPR-like_helical_dom_sf"/>
</dbReference>
<dbReference type="InterPro" id="IPR029058">
    <property type="entry name" value="AB_hydrolase_fold"/>
</dbReference>
<proteinExistence type="inferred from homology"/>
<dbReference type="SUPFAM" id="SSF52540">
    <property type="entry name" value="P-loop containing nucleoside triphosphate hydrolases"/>
    <property type="match status" value="1"/>
</dbReference>
<evidence type="ECO:0000313" key="3">
    <source>
        <dbReference type="EMBL" id="RJE25535.1"/>
    </source>
</evidence>
<dbReference type="STRING" id="2070753.A0A3A3A6C0"/>
<evidence type="ECO:0000259" key="2">
    <source>
        <dbReference type="Pfam" id="PF05057"/>
    </source>
</evidence>
<protein>
    <recommendedName>
        <fullName evidence="2">DUF676 domain-containing protein</fullName>
    </recommendedName>
</protein>
<dbReference type="Proteomes" id="UP000266188">
    <property type="component" value="Unassembled WGS sequence"/>
</dbReference>
<gene>
    <name evidence="3" type="ORF">PHISCL_02147</name>
</gene>
<evidence type="ECO:0000256" key="1">
    <source>
        <dbReference type="ARBA" id="ARBA00007920"/>
    </source>
</evidence>
<dbReference type="Pfam" id="PF05057">
    <property type="entry name" value="DUF676"/>
    <property type="match status" value="1"/>
</dbReference>
<feature type="domain" description="DUF676" evidence="2">
    <location>
        <begin position="43"/>
        <end position="136"/>
    </location>
</feature>
<dbReference type="PANTHER" id="PTHR46082:SF10">
    <property type="entry name" value="NB-ARC DOMAIN-CONTAINING PROTEIN"/>
    <property type="match status" value="1"/>
</dbReference>
<comment type="similarity">
    <text evidence="1">Belongs to the putative lipase ROG1 family.</text>
</comment>
<dbReference type="EMBL" id="MVGC01000045">
    <property type="protein sequence ID" value="RJE25535.1"/>
    <property type="molecule type" value="Genomic_DNA"/>
</dbReference>
<organism evidence="3 4">
    <name type="scientific">Aspergillus sclerotialis</name>
    <dbReference type="NCBI Taxonomy" id="2070753"/>
    <lineage>
        <taxon>Eukaryota</taxon>
        <taxon>Fungi</taxon>
        <taxon>Dikarya</taxon>
        <taxon>Ascomycota</taxon>
        <taxon>Pezizomycotina</taxon>
        <taxon>Eurotiomycetes</taxon>
        <taxon>Eurotiomycetidae</taxon>
        <taxon>Eurotiales</taxon>
        <taxon>Aspergillaceae</taxon>
        <taxon>Aspergillus</taxon>
        <taxon>Aspergillus subgen. Polypaecilum</taxon>
    </lineage>
</organism>
<dbReference type="InterPro" id="IPR027417">
    <property type="entry name" value="P-loop_NTPase"/>
</dbReference>
<reference evidence="4" key="1">
    <citation type="submission" date="2017-02" db="EMBL/GenBank/DDBJ databases">
        <authorList>
            <person name="Tafer H."/>
            <person name="Lopandic K."/>
        </authorList>
    </citation>
    <scope>NUCLEOTIDE SEQUENCE [LARGE SCALE GENOMIC DNA]</scope>
    <source>
        <strain evidence="4">CBS 366.77</strain>
    </source>
</reference>
<keyword evidence="4" id="KW-1185">Reference proteome</keyword>
<dbReference type="SUPFAM" id="SSF48452">
    <property type="entry name" value="TPR-like"/>
    <property type="match status" value="3"/>
</dbReference>
<dbReference type="Gene3D" id="1.25.40.10">
    <property type="entry name" value="Tetratricopeptide repeat domain"/>
    <property type="match status" value="2"/>
</dbReference>
<evidence type="ECO:0000313" key="4">
    <source>
        <dbReference type="Proteomes" id="UP000266188"/>
    </source>
</evidence>
<sequence>MAEPAAFLRTLIPGQEPNIDKKSHAERTWEFGGKLWLRDFLPKQLPRARILLFGYNSNVGIQSSSAGVREQAQNLVNKIWVERQECEYRPILFIAHSLGGIVVKEALVQAKLGEKYGFICTATFGIEFFSTPHRGSSWASIGDIFAKAARATLRNPGNTFLNALKKGDLYASELTANFQQLQERYKYLNFYETLPLKKIGLIVDKSSAILGLPDSRETAIPLTADHESICRFACEDDEGYKHVSALIVDLASSATQVGREHSPQETCSSTATALVESSLAPGTPEKGFFAIEFAYKIHAEKPQISVFWIHASTVDRFREGYYSIAKECDIPANSEKRDRMSLVKNWLEREHNEWLLIIDNADESSLFVSEGETTKGKSVPSSTTDSIVDYLPECPHGSILVTTRNRAAGVKFLRSQVSSLIEVKTMTEAESNLLIKSNLMGQVPADSEIHELAELLGHLPLALSQASAFMQENTLSARRDTKVPNAVATTLNVSIFQIKNRDPRAVEILSLVAFADRHDIPKSLIQHKINRMLDLTKALGILKAFSLVNTNEERSSFSLHRLVQLVMRKWLIIESKFDIKAIDALNILAELSPDATFENRNTCATYLPHAQSVLSLIPKVQGSHLRRKLCLQEGIAWYLWAQGCCNEAEKLDLQILEEKKQEFGTEHSETLESIANLASTYEDQGRWSEVEELDQFMLEKRTRLYGRTHALTLGSMENLAKTYRYQGRLQEAEGLMLEVLELRKSISNVNSEEVVTTMGNLGTLYLDQNRQEEAEELILQAWGSRKRAYGADHLLTLDSATTLGLIYSSQGRLDEAEKLTLHTLQVKEGVLGPTHPNTLYSKSNLASIYQKQQEWEKAEELMLQVIKEESERLDPTHYDVLVSKQKLSIIYFGKGHISRADELENEILRNSINSLGPGHRFTLECMHNTALTRKEQNRDNEAI</sequence>